<feature type="transmembrane region" description="Helical" evidence="1">
    <location>
        <begin position="100"/>
        <end position="117"/>
    </location>
</feature>
<evidence type="ECO:0008006" key="4">
    <source>
        <dbReference type="Google" id="ProtNLM"/>
    </source>
</evidence>
<dbReference type="Proteomes" id="UP000231333">
    <property type="component" value="Unassembled WGS sequence"/>
</dbReference>
<feature type="transmembrane region" description="Helical" evidence="1">
    <location>
        <begin position="74"/>
        <end position="94"/>
    </location>
</feature>
<keyword evidence="1" id="KW-1133">Transmembrane helix</keyword>
<organism evidence="2 3">
    <name type="scientific">Candidatus Zambryskibacteria bacterium CG10_big_fil_rev_8_21_14_0_10_42_12</name>
    <dbReference type="NCBI Taxonomy" id="1975115"/>
    <lineage>
        <taxon>Bacteria</taxon>
        <taxon>Candidatus Zambryskiibacteriota</taxon>
    </lineage>
</organism>
<accession>A0A2H0QX16</accession>
<proteinExistence type="predicted"/>
<feature type="transmembrane region" description="Helical" evidence="1">
    <location>
        <begin position="49"/>
        <end position="67"/>
    </location>
</feature>
<dbReference type="AlphaFoldDB" id="A0A2H0QX16"/>
<evidence type="ECO:0000313" key="2">
    <source>
        <dbReference type="EMBL" id="PIR38800.1"/>
    </source>
</evidence>
<keyword evidence="1" id="KW-0472">Membrane</keyword>
<sequence>MWFFGESKKERRQKQITRIAHVGILMITGLYVFKYIPMKIWGSNILSDASFHIIVTFFLLYVVWFFIDQNKKWHVPFFVISGIIVAVVAFDRIAVTAHNGAGLLLGILISLISILWVERKQLKQTFDF</sequence>
<protein>
    <recommendedName>
        <fullName evidence="4">Phosphatidic acid phosphatase type 2/haloperoxidase domain-containing protein</fullName>
    </recommendedName>
</protein>
<name>A0A2H0QX16_9BACT</name>
<evidence type="ECO:0000313" key="3">
    <source>
        <dbReference type="Proteomes" id="UP000231333"/>
    </source>
</evidence>
<comment type="caution">
    <text evidence="2">The sequence shown here is derived from an EMBL/GenBank/DDBJ whole genome shotgun (WGS) entry which is preliminary data.</text>
</comment>
<evidence type="ECO:0000256" key="1">
    <source>
        <dbReference type="SAM" id="Phobius"/>
    </source>
</evidence>
<reference evidence="2 3" key="1">
    <citation type="submission" date="2017-09" db="EMBL/GenBank/DDBJ databases">
        <title>Depth-based differentiation of microbial function through sediment-hosted aquifers and enrichment of novel symbionts in the deep terrestrial subsurface.</title>
        <authorList>
            <person name="Probst A.J."/>
            <person name="Ladd B."/>
            <person name="Jarett J.K."/>
            <person name="Geller-Mcgrath D.E."/>
            <person name="Sieber C.M."/>
            <person name="Emerson J.B."/>
            <person name="Anantharaman K."/>
            <person name="Thomas B.C."/>
            <person name="Malmstrom R."/>
            <person name="Stieglmeier M."/>
            <person name="Klingl A."/>
            <person name="Woyke T."/>
            <person name="Ryan C.M."/>
            <person name="Banfield J.F."/>
        </authorList>
    </citation>
    <scope>NUCLEOTIDE SEQUENCE [LARGE SCALE GENOMIC DNA]</scope>
    <source>
        <strain evidence="2">CG10_big_fil_rev_8_21_14_0_10_42_12</strain>
    </source>
</reference>
<gene>
    <name evidence="2" type="ORF">COV34_00575</name>
</gene>
<dbReference type="EMBL" id="PCXL01000008">
    <property type="protein sequence ID" value="PIR38800.1"/>
    <property type="molecule type" value="Genomic_DNA"/>
</dbReference>
<feature type="transmembrane region" description="Helical" evidence="1">
    <location>
        <begin position="20"/>
        <end position="37"/>
    </location>
</feature>
<keyword evidence="1" id="KW-0812">Transmembrane</keyword>